<evidence type="ECO:0000256" key="1">
    <source>
        <dbReference type="ARBA" id="ARBA00006499"/>
    </source>
</evidence>
<dbReference type="PANTHER" id="PTHR10655">
    <property type="entry name" value="LYSOPHOSPHOLIPASE-RELATED"/>
    <property type="match status" value="1"/>
</dbReference>
<reference evidence="4" key="2">
    <citation type="journal article" date="2021" name="Microbiome">
        <title>Successional dynamics and alternative stable states in a saline activated sludge microbial community over 9 years.</title>
        <authorList>
            <person name="Wang Y."/>
            <person name="Ye J."/>
            <person name="Ju F."/>
            <person name="Liu L."/>
            <person name="Boyd J.A."/>
            <person name="Deng Y."/>
            <person name="Parks D.H."/>
            <person name="Jiang X."/>
            <person name="Yin X."/>
            <person name="Woodcroft B.J."/>
            <person name="Tyson G.W."/>
            <person name="Hugenholtz P."/>
            <person name="Polz M.F."/>
            <person name="Zhang T."/>
        </authorList>
    </citation>
    <scope>NUCLEOTIDE SEQUENCE</scope>
    <source>
        <strain evidence="4">HKST-UBA02</strain>
    </source>
</reference>
<evidence type="ECO:0000259" key="3">
    <source>
        <dbReference type="Pfam" id="PF02230"/>
    </source>
</evidence>
<dbReference type="SUPFAM" id="SSF53474">
    <property type="entry name" value="alpha/beta-Hydrolases"/>
    <property type="match status" value="1"/>
</dbReference>
<evidence type="ECO:0000256" key="2">
    <source>
        <dbReference type="ARBA" id="ARBA00022801"/>
    </source>
</evidence>
<name>A0A956SDA7_UNCEI</name>
<reference evidence="4" key="1">
    <citation type="submission" date="2020-04" db="EMBL/GenBank/DDBJ databases">
        <authorList>
            <person name="Zhang T."/>
        </authorList>
    </citation>
    <scope>NUCLEOTIDE SEQUENCE</scope>
    <source>
        <strain evidence="4">HKST-UBA02</strain>
    </source>
</reference>
<evidence type="ECO:0000313" key="5">
    <source>
        <dbReference type="Proteomes" id="UP000739538"/>
    </source>
</evidence>
<dbReference type="PANTHER" id="PTHR10655:SF17">
    <property type="entry name" value="LYSOPHOSPHOLIPASE-LIKE PROTEIN 1"/>
    <property type="match status" value="1"/>
</dbReference>
<dbReference type="GO" id="GO:0016787">
    <property type="term" value="F:hydrolase activity"/>
    <property type="evidence" value="ECO:0007669"/>
    <property type="project" value="UniProtKB-KW"/>
</dbReference>
<accession>A0A956SDA7</accession>
<dbReference type="Proteomes" id="UP000739538">
    <property type="component" value="Unassembled WGS sequence"/>
</dbReference>
<organism evidence="4 5">
    <name type="scientific">Eiseniibacteriota bacterium</name>
    <dbReference type="NCBI Taxonomy" id="2212470"/>
    <lineage>
        <taxon>Bacteria</taxon>
        <taxon>Candidatus Eiseniibacteriota</taxon>
    </lineage>
</organism>
<comment type="caution">
    <text evidence="4">The sequence shown here is derived from an EMBL/GenBank/DDBJ whole genome shotgun (WGS) entry which is preliminary data.</text>
</comment>
<dbReference type="Gene3D" id="3.40.50.1820">
    <property type="entry name" value="alpha/beta hydrolase"/>
    <property type="match status" value="1"/>
</dbReference>
<protein>
    <submittedName>
        <fullName evidence="4">Dienelactone hydrolase family protein</fullName>
    </submittedName>
</protein>
<dbReference type="InterPro" id="IPR050565">
    <property type="entry name" value="LYPA1-2/EST-like"/>
</dbReference>
<dbReference type="InterPro" id="IPR003140">
    <property type="entry name" value="PLipase/COase/thioEstase"/>
</dbReference>
<dbReference type="InterPro" id="IPR029058">
    <property type="entry name" value="AB_hydrolase_fold"/>
</dbReference>
<dbReference type="Pfam" id="PF02230">
    <property type="entry name" value="Abhydrolase_2"/>
    <property type="match status" value="1"/>
</dbReference>
<evidence type="ECO:0000313" key="4">
    <source>
        <dbReference type="EMBL" id="MCA9756171.1"/>
    </source>
</evidence>
<dbReference type="EMBL" id="JAGQHS010000044">
    <property type="protein sequence ID" value="MCA9756171.1"/>
    <property type="molecule type" value="Genomic_DNA"/>
</dbReference>
<sequence>MTEPKTNEPLLTFRVEPPAVREALENGSIDPTLPVVLCLHGWGMDGDWFARLTQGLFEVPALFVYPTAPKQVKKDDGSTGFSWYDYDGDSTSFVRELAALEVRLLEFLKQFESRHSLEPASRALVGFSQGGYGGSYVALRNPTVFRALAISGARIKDEALGPELEGAAQAGFRVLACHGNRDPHVSKERAKASIDALAAAGVETRWEEFDAGHSLGRSQIRLMRDWLRDSL</sequence>
<comment type="similarity">
    <text evidence="1">Belongs to the AB hydrolase superfamily. AB hydrolase 2 family.</text>
</comment>
<keyword evidence="2 4" id="KW-0378">Hydrolase</keyword>
<feature type="domain" description="Phospholipase/carboxylesterase/thioesterase" evidence="3">
    <location>
        <begin position="30"/>
        <end position="228"/>
    </location>
</feature>
<proteinExistence type="inferred from homology"/>
<dbReference type="AlphaFoldDB" id="A0A956SDA7"/>
<gene>
    <name evidence="4" type="ORF">KDA27_10235</name>
</gene>